<comment type="caution">
    <text evidence="4">The sequence shown here is derived from an EMBL/GenBank/DDBJ whole genome shotgun (WGS) entry which is preliminary data.</text>
</comment>
<dbReference type="GO" id="GO:0005507">
    <property type="term" value="F:copper ion binding"/>
    <property type="evidence" value="ECO:0007669"/>
    <property type="project" value="InterPro"/>
</dbReference>
<dbReference type="PANTHER" id="PTHR43640:SF1">
    <property type="entry name" value="THIOREDOXIN-DEPENDENT PEROXIREDOXIN"/>
    <property type="match status" value="1"/>
</dbReference>
<reference evidence="4 5" key="1">
    <citation type="submission" date="2018-07" db="EMBL/GenBank/DDBJ databases">
        <title>Genomic Encyclopedia of Type Strains, Phase IV (KMG-IV): sequencing the most valuable type-strain genomes for metagenomic binning, comparative biology and taxonomic classification.</title>
        <authorList>
            <person name="Goeker M."/>
        </authorList>
    </citation>
    <scope>NUCLEOTIDE SEQUENCE [LARGE SCALE GENOMIC DNA]</scope>
    <source>
        <strain evidence="4 5">DSM 101478</strain>
    </source>
</reference>
<gene>
    <name evidence="4" type="ORF">C8D94_103270</name>
</gene>
<protein>
    <submittedName>
        <fullName evidence="4">Copper type II ascorbate-dependent monooxygenase-like protein</fullName>
    </submittedName>
</protein>
<dbReference type="Gene3D" id="2.60.120.310">
    <property type="entry name" value="Copper type II, ascorbate-dependent monooxygenase, N-terminal domain"/>
    <property type="match status" value="1"/>
</dbReference>
<dbReference type="Gene3D" id="3.40.30.10">
    <property type="entry name" value="Glutaredoxin"/>
    <property type="match status" value="1"/>
</dbReference>
<dbReference type="EMBL" id="QRAO01000003">
    <property type="protein sequence ID" value="RDK85445.1"/>
    <property type="molecule type" value="Genomic_DNA"/>
</dbReference>
<evidence type="ECO:0000259" key="3">
    <source>
        <dbReference type="Pfam" id="PF03712"/>
    </source>
</evidence>
<keyword evidence="4" id="KW-0503">Monooxygenase</keyword>
<dbReference type="InterPro" id="IPR036939">
    <property type="entry name" value="Cu2_ascorb_mOase_N_sf"/>
</dbReference>
<dbReference type="AlphaFoldDB" id="A0A370QAP9"/>
<dbReference type="InterPro" id="IPR008977">
    <property type="entry name" value="PHM/PNGase_F_dom_sf"/>
</dbReference>
<dbReference type="InterPro" id="IPR000866">
    <property type="entry name" value="AhpC/TSA"/>
</dbReference>
<accession>A0A370QAP9</accession>
<dbReference type="Gene3D" id="2.60.120.230">
    <property type="match status" value="1"/>
</dbReference>
<feature type="domain" description="Alkyl hydroperoxide reductase subunit C/ Thiol specific antioxidant" evidence="2">
    <location>
        <begin position="40"/>
        <end position="140"/>
    </location>
</feature>
<dbReference type="InterPro" id="IPR036249">
    <property type="entry name" value="Thioredoxin-like_sf"/>
</dbReference>
<dbReference type="PROSITE" id="PS51257">
    <property type="entry name" value="PROKAR_LIPOPROTEIN"/>
    <property type="match status" value="1"/>
</dbReference>
<dbReference type="InterPro" id="IPR014784">
    <property type="entry name" value="Cu2_ascorb_mOase-like_C"/>
</dbReference>
<dbReference type="PANTHER" id="PTHR43640">
    <property type="entry name" value="OS07G0260300 PROTEIN"/>
    <property type="match status" value="1"/>
</dbReference>
<organism evidence="4 5">
    <name type="scientific">Marinirhabdus gelatinilytica</name>
    <dbReference type="NCBI Taxonomy" id="1703343"/>
    <lineage>
        <taxon>Bacteria</taxon>
        <taxon>Pseudomonadati</taxon>
        <taxon>Bacteroidota</taxon>
        <taxon>Flavobacteriia</taxon>
        <taxon>Flavobacteriales</taxon>
        <taxon>Flavobacteriaceae</taxon>
    </lineage>
</organism>
<dbReference type="Pfam" id="PF00578">
    <property type="entry name" value="AhpC-TSA"/>
    <property type="match status" value="1"/>
</dbReference>
<dbReference type="SUPFAM" id="SSF52833">
    <property type="entry name" value="Thioredoxin-like"/>
    <property type="match status" value="1"/>
</dbReference>
<evidence type="ECO:0000313" key="5">
    <source>
        <dbReference type="Proteomes" id="UP000255317"/>
    </source>
</evidence>
<keyword evidence="1" id="KW-1015">Disulfide bond</keyword>
<sequence>MYIRKQVKTSVYILFILFLAVTITSCKETPKPVADSRKSDYALYDASGGFHRLSTYNNKEAIVLWVQGNGCPIVRNALEDFHTIVTEYSEKGFQFFMVNSNIQDDRAEIAMEAKEYNFKVPVLVDNAQLIAEELDITITAEAIVLHPTTRKILYRGPLNNRLDYEAQKEIASETYLRDALDAIAKGKTPKNKQEVTRGCTVTRLSNQPNKKDLTYTKDIAPILAESCVRCHRDNGIAPWAMEDYQTVTGWSAMIKEVLLSKRMPPWKADPTVNEFKNSFALADSNARKIISWIDAGMPPGIGKDTLQGLTYNDAIWQRGRPDKIIALKEEKLPANRLIPYRYQTFDLELEKDTWLKGVEIKPGNPKALHHIVLTNKATNKRNAIVNRKIWPYTDNYIALGGGVDQLTMFPEGTGVYLPKGTSLTVQIHYTPTGKEDSDKTKIGFYYHDTPPKQEFYALSPSNSTFKIPPHTNNVKIVAADTITKDINIHYIVPHMHYRGKSIKMSIIAPNGKVKELISVPDFSFNWQWLYQLKDPMFAPKGSIIQVEGIYDNTVQNPLNPDPSQELHFGIQSTDEMLIGFFNYTLADR</sequence>
<dbReference type="InterPro" id="IPR024548">
    <property type="entry name" value="Cu2_monoox_C"/>
</dbReference>
<evidence type="ECO:0000259" key="2">
    <source>
        <dbReference type="Pfam" id="PF00578"/>
    </source>
</evidence>
<feature type="domain" description="Copper type II ascorbate-dependent monooxygenase C-terminal" evidence="3">
    <location>
        <begin position="466"/>
        <end position="583"/>
    </location>
</feature>
<dbReference type="GO" id="GO:0016209">
    <property type="term" value="F:antioxidant activity"/>
    <property type="evidence" value="ECO:0007669"/>
    <property type="project" value="InterPro"/>
</dbReference>
<evidence type="ECO:0000313" key="4">
    <source>
        <dbReference type="EMBL" id="RDK85445.1"/>
    </source>
</evidence>
<dbReference type="Pfam" id="PF03712">
    <property type="entry name" value="Cu2_monoox_C"/>
    <property type="match status" value="1"/>
</dbReference>
<keyword evidence="5" id="KW-1185">Reference proteome</keyword>
<dbReference type="GO" id="GO:0016715">
    <property type="term" value="F:oxidoreductase activity, acting on paired donors, with incorporation or reduction of molecular oxygen, reduced ascorbate as one donor, and incorporation of one atom of oxygen"/>
    <property type="evidence" value="ECO:0007669"/>
    <property type="project" value="InterPro"/>
</dbReference>
<dbReference type="InterPro" id="IPR047262">
    <property type="entry name" value="PRX-like1"/>
</dbReference>
<dbReference type="SUPFAM" id="SSF49742">
    <property type="entry name" value="PHM/PNGase F"/>
    <property type="match status" value="2"/>
</dbReference>
<proteinExistence type="predicted"/>
<name>A0A370QAP9_9FLAO</name>
<keyword evidence="4" id="KW-0560">Oxidoreductase</keyword>
<evidence type="ECO:0000256" key="1">
    <source>
        <dbReference type="ARBA" id="ARBA00023157"/>
    </source>
</evidence>
<dbReference type="Proteomes" id="UP000255317">
    <property type="component" value="Unassembled WGS sequence"/>
</dbReference>